<accession>A0A4V1IRB5</accession>
<keyword evidence="2" id="KW-1185">Reference proteome</keyword>
<sequence length="242" mass="26651">METESIRSSSSGFPGWERKWGLCADEGVSTFDEPADFLMFGEREFGLHGGIWKQEGERGLGGGVCGLAENPPATGSVSADLIQNTALAAPEERVRTILAPGKRAREQFLSSNFNKGANDESDTIYLYSGLEGRDQLSEESWTGMRRVGGHTSRLDAPASLELTDWDCFSFCDEYLLRASRVEANQPILQSGSRNLHSLPHSAHLSQSSRQNFQSLPQFHLSVARFPFQREASTNASDCDRTV</sequence>
<protein>
    <submittedName>
        <fullName evidence="1">Uncharacterized protein</fullName>
    </submittedName>
</protein>
<dbReference type="EMBL" id="KZ996068">
    <property type="protein sequence ID" value="RKO89477.1"/>
    <property type="molecule type" value="Genomic_DNA"/>
</dbReference>
<evidence type="ECO:0000313" key="2">
    <source>
        <dbReference type="Proteomes" id="UP000269721"/>
    </source>
</evidence>
<organism evidence="1 2">
    <name type="scientific">Blyttiomyces helicus</name>
    <dbReference type="NCBI Taxonomy" id="388810"/>
    <lineage>
        <taxon>Eukaryota</taxon>
        <taxon>Fungi</taxon>
        <taxon>Fungi incertae sedis</taxon>
        <taxon>Chytridiomycota</taxon>
        <taxon>Chytridiomycota incertae sedis</taxon>
        <taxon>Chytridiomycetes</taxon>
        <taxon>Chytridiomycetes incertae sedis</taxon>
        <taxon>Blyttiomyces</taxon>
    </lineage>
</organism>
<dbReference type="AlphaFoldDB" id="A0A4V1IRB5"/>
<gene>
    <name evidence="1" type="ORF">BDK51DRAFT_37418</name>
</gene>
<name>A0A4V1IRB5_9FUNG</name>
<evidence type="ECO:0000313" key="1">
    <source>
        <dbReference type="EMBL" id="RKO89477.1"/>
    </source>
</evidence>
<reference evidence="2" key="1">
    <citation type="journal article" date="2018" name="Nat. Microbiol.">
        <title>Leveraging single-cell genomics to expand the fungal tree of life.</title>
        <authorList>
            <person name="Ahrendt S.R."/>
            <person name="Quandt C.A."/>
            <person name="Ciobanu D."/>
            <person name="Clum A."/>
            <person name="Salamov A."/>
            <person name="Andreopoulos B."/>
            <person name="Cheng J.F."/>
            <person name="Woyke T."/>
            <person name="Pelin A."/>
            <person name="Henrissat B."/>
            <person name="Reynolds N.K."/>
            <person name="Benny G.L."/>
            <person name="Smith M.E."/>
            <person name="James T.Y."/>
            <person name="Grigoriev I.V."/>
        </authorList>
    </citation>
    <scope>NUCLEOTIDE SEQUENCE [LARGE SCALE GENOMIC DNA]</scope>
</reference>
<proteinExistence type="predicted"/>
<dbReference type="Proteomes" id="UP000269721">
    <property type="component" value="Unassembled WGS sequence"/>
</dbReference>